<feature type="transmembrane region" description="Helical" evidence="1">
    <location>
        <begin position="369"/>
        <end position="393"/>
    </location>
</feature>
<dbReference type="InterPro" id="IPR000883">
    <property type="entry name" value="Cyt_C_Oxase_1"/>
</dbReference>
<dbReference type="GO" id="GO:0020037">
    <property type="term" value="F:heme binding"/>
    <property type="evidence" value="ECO:0007669"/>
    <property type="project" value="InterPro"/>
</dbReference>
<feature type="transmembrane region" description="Helical" evidence="1">
    <location>
        <begin position="285"/>
        <end position="308"/>
    </location>
</feature>
<dbReference type="Proteomes" id="UP000295531">
    <property type="component" value="Unassembled WGS sequence"/>
</dbReference>
<evidence type="ECO:0000313" key="4">
    <source>
        <dbReference type="Proteomes" id="UP000295531"/>
    </source>
</evidence>
<keyword evidence="1" id="KW-0812">Transmembrane</keyword>
<dbReference type="RefSeq" id="WP_133540275.1">
    <property type="nucleotide sequence ID" value="NZ_SNXI01000015.1"/>
</dbReference>
<reference evidence="3 4" key="1">
    <citation type="submission" date="2019-03" db="EMBL/GenBank/DDBJ databases">
        <title>Freshwater and sediment microbial communities from various areas in North America, analyzing microbe dynamics in response to fracking.</title>
        <authorList>
            <person name="Lamendella R."/>
        </authorList>
    </citation>
    <scope>NUCLEOTIDE SEQUENCE [LARGE SCALE GENOMIC DNA]</scope>
    <source>
        <strain evidence="3 4">18_TX</strain>
    </source>
</reference>
<proteinExistence type="predicted"/>
<dbReference type="FunFam" id="1.20.210.10:FF:000008">
    <property type="entry name" value="Nitric oxide reductase large subunit"/>
    <property type="match status" value="1"/>
</dbReference>
<feature type="transmembrane region" description="Helical" evidence="1">
    <location>
        <begin position="413"/>
        <end position="434"/>
    </location>
</feature>
<dbReference type="InterPro" id="IPR036927">
    <property type="entry name" value="Cyt_c_oxase-like_su1_sf"/>
</dbReference>
<feature type="transmembrane region" description="Helical" evidence="1">
    <location>
        <begin position="7"/>
        <end position="26"/>
    </location>
</feature>
<feature type="transmembrane region" description="Helical" evidence="1">
    <location>
        <begin position="516"/>
        <end position="535"/>
    </location>
</feature>
<dbReference type="PANTHER" id="PTHR10422">
    <property type="entry name" value="CYTOCHROME C OXIDASE SUBUNIT 1"/>
    <property type="match status" value="1"/>
</dbReference>
<feature type="domain" description="Nitric oxide reductase subunit B cytochrome c-like" evidence="2">
    <location>
        <begin position="37"/>
        <end position="217"/>
    </location>
</feature>
<dbReference type="AlphaFoldDB" id="A0A4R6P1I0"/>
<dbReference type="Pfam" id="PF00115">
    <property type="entry name" value="COX1"/>
    <property type="match status" value="1"/>
</dbReference>
<dbReference type="PANTHER" id="PTHR10422:SF38">
    <property type="entry name" value="CYTOCHROME B SUBUNIT OF NITRIC OXIDE REDUCTASE"/>
    <property type="match status" value="1"/>
</dbReference>
<evidence type="ECO:0000259" key="2">
    <source>
        <dbReference type="Pfam" id="PF22085"/>
    </source>
</evidence>
<feature type="transmembrane region" description="Helical" evidence="1">
    <location>
        <begin position="672"/>
        <end position="692"/>
    </location>
</feature>
<gene>
    <name evidence="3" type="ORF">DEU29_1153</name>
</gene>
<dbReference type="OrthoDB" id="9767153at2"/>
<feature type="transmembrane region" description="Helical" evidence="1">
    <location>
        <begin position="446"/>
        <end position="467"/>
    </location>
</feature>
<dbReference type="EMBL" id="SNXI01000015">
    <property type="protein sequence ID" value="TDP30720.1"/>
    <property type="molecule type" value="Genomic_DNA"/>
</dbReference>
<feature type="transmembrane region" description="Helical" evidence="1">
    <location>
        <begin position="630"/>
        <end position="652"/>
    </location>
</feature>
<name>A0A4R6P1I0_9GAMM</name>
<comment type="caution">
    <text evidence="3">The sequence shown here is derived from an EMBL/GenBank/DDBJ whole genome shotgun (WGS) entry which is preliminary data.</text>
</comment>
<dbReference type="Pfam" id="PF22085">
    <property type="entry name" value="NorB_cytochrome_c-like"/>
    <property type="match status" value="1"/>
</dbReference>
<feature type="transmembrane region" description="Helical" evidence="1">
    <location>
        <begin position="230"/>
        <end position="254"/>
    </location>
</feature>
<feature type="transmembrane region" description="Helical" evidence="1">
    <location>
        <begin position="547"/>
        <end position="567"/>
    </location>
</feature>
<dbReference type="GO" id="GO:0009060">
    <property type="term" value="P:aerobic respiration"/>
    <property type="evidence" value="ECO:0007669"/>
    <property type="project" value="InterPro"/>
</dbReference>
<dbReference type="GO" id="GO:0016020">
    <property type="term" value="C:membrane"/>
    <property type="evidence" value="ECO:0007669"/>
    <property type="project" value="InterPro"/>
</dbReference>
<evidence type="ECO:0000313" key="3">
    <source>
        <dbReference type="EMBL" id="TDP30720.1"/>
    </source>
</evidence>
<dbReference type="InterPro" id="IPR054309">
    <property type="entry name" value="NorB_cytochrome_c-like"/>
</dbReference>
<keyword evidence="4" id="KW-1185">Reference proteome</keyword>
<protein>
    <submittedName>
        <fullName evidence="3">Nitric oxide reductase NorZ apoprotein</fullName>
    </submittedName>
</protein>
<feature type="transmembrane region" description="Helical" evidence="1">
    <location>
        <begin position="587"/>
        <end position="610"/>
    </location>
</feature>
<dbReference type="GO" id="GO:0004129">
    <property type="term" value="F:cytochrome-c oxidase activity"/>
    <property type="evidence" value="ECO:0007669"/>
    <property type="project" value="InterPro"/>
</dbReference>
<feature type="transmembrane region" description="Helical" evidence="1">
    <location>
        <begin position="479"/>
        <end position="504"/>
    </location>
</feature>
<dbReference type="SUPFAM" id="SSF81442">
    <property type="entry name" value="Cytochrome c oxidase subunit I-like"/>
    <property type="match status" value="1"/>
</dbReference>
<keyword evidence="1" id="KW-0472">Membrane</keyword>
<sequence length="746" mass="84487">MAGYRKLWWTLIAVLAITFGVLGYFGTEVYREAPPIPDKFMSTDGNVIATNESVLDGQTAWQSVGGMQLGSIWGHGAYQAPDWTADWLHRELLAWLDIRAQEVFGKSYDELDGVQQNQLEYELKQEYRTNTYDKASDTVILSERRIQAIEQTGEYYSKLFSDDPELRPTRVSYAMKENTLPSAERRAQMNDFFFWTAWAAATERPDADITYTNNWPHETLIDNVPSAENIIWSIVSVILLIAGIGFLIWAWAFLRDKEEEELVAPEHDPISKVKLTPSQKSLGKYLFIVVALFTLQVLLGGVTAHYTVEGQEFYGINLSEWFPYSLTRTWHIQAAMFWIATGFLAAGLFLAPIINGGKDPKYQKLGVDVLFWALVLVVAGTFIGNWLAIAQIMPEHLNFWLGHQGYEYVDLGRLWQIGKFLGIVFWLVLMMRCVVGAFKEKGDKNLLALFTASVVAIGLFYGAGFFYGERTHISIMEYWRWWIVHLWVEGFFEVFATASLAFIFHSMGLVSRRMATVAALASASLFMLGGVPGTFHHLYFAGTTTPVMAVGATFSALEVVPLIVLGYEAWENYSLQKRADWMQRLKWPLLCFVAVAFWNMLGAGVLGFMINPPISLYYVQGLNTTPTHAHAALFGVYGFLALGFVLLILRYIRPNLQFDEKLMKMAFWTMNIGLALMLFTSLLPVGFIQFYAAATEGLWYARSEAFMQQPLLQNLRWFRTVGDMVFIVGALGISWQVVKGLKHKSA</sequence>
<evidence type="ECO:0000256" key="1">
    <source>
        <dbReference type="SAM" id="Phobius"/>
    </source>
</evidence>
<feature type="transmembrane region" description="Helical" evidence="1">
    <location>
        <begin position="335"/>
        <end position="357"/>
    </location>
</feature>
<organism evidence="3 4">
    <name type="scientific">Idiomarina aquatica</name>
    <dbReference type="NCBI Taxonomy" id="1327752"/>
    <lineage>
        <taxon>Bacteria</taxon>
        <taxon>Pseudomonadati</taxon>
        <taxon>Pseudomonadota</taxon>
        <taxon>Gammaproteobacteria</taxon>
        <taxon>Alteromonadales</taxon>
        <taxon>Idiomarinaceae</taxon>
        <taxon>Idiomarina</taxon>
    </lineage>
</organism>
<dbReference type="Gene3D" id="1.20.210.10">
    <property type="entry name" value="Cytochrome c oxidase-like, subunit I domain"/>
    <property type="match status" value="1"/>
</dbReference>
<accession>A0A4R6P1I0</accession>
<feature type="transmembrane region" description="Helical" evidence="1">
    <location>
        <begin position="717"/>
        <end position="738"/>
    </location>
</feature>
<keyword evidence="1" id="KW-1133">Transmembrane helix</keyword>